<dbReference type="InterPro" id="IPR029020">
    <property type="entry name" value="Ammonium/urea_transptr"/>
</dbReference>
<sequence length="443" mass="45521">MTSPTISKAAAFCCGLFAVALAAPALAAAPTPALLAHQVPLALDGPGTAWILTSTALVLMMTLPGLALFYGGMVRKKNLIATIAHSTAAMAIVTVLWFIAGYTLSFGTSDGPANGFIGSLQALFLNGVGVKTAHALTPGLPEFLWISYQLTFAIITPALIAGAFAERIKFSASVLFFTLWHLIVYAPICHQVWGGGWMGELGVLDFAGGAVVHVNAGVAGLVCAIVLGPRHGWGRDNMAPHNLAFTAIGTGLLFVGWMGFNGGSAAGANEIAAVAVFNTLLAPAAAAVGWIAVEWTLKKKPTLLGLLTGVVAGLVAITPAAGFVDPKGAFLIGLISGPIAYVGAVWLKHRLKYDDSLDAFGVHGVAGIAGALLTGVFANAAVNPLAEGATLWKQAIGLGGAMVWSAVGTFVVLMICKYTVGLRVQTEAEIEGLDFSQHGEALH</sequence>
<feature type="transmembrane region" description="Helical" evidence="8">
    <location>
        <begin position="271"/>
        <end position="291"/>
    </location>
</feature>
<keyword evidence="4 8" id="KW-0812">Transmembrane</keyword>
<evidence type="ECO:0000256" key="5">
    <source>
        <dbReference type="ARBA" id="ARBA00022989"/>
    </source>
</evidence>
<organism evidence="11 12">
    <name type="scientific">Brevundimonas diminuta</name>
    <name type="common">Pseudomonas diminuta</name>
    <dbReference type="NCBI Taxonomy" id="293"/>
    <lineage>
        <taxon>Bacteria</taxon>
        <taxon>Pseudomonadati</taxon>
        <taxon>Pseudomonadota</taxon>
        <taxon>Alphaproteobacteria</taxon>
        <taxon>Caulobacterales</taxon>
        <taxon>Caulobacteraceae</taxon>
        <taxon>Brevundimonas</taxon>
    </lineage>
</organism>
<dbReference type="InterPro" id="IPR001905">
    <property type="entry name" value="Ammonium_transpt"/>
</dbReference>
<feature type="transmembrane region" description="Helical" evidence="8">
    <location>
        <begin position="172"/>
        <end position="194"/>
    </location>
</feature>
<dbReference type="Pfam" id="PF00909">
    <property type="entry name" value="Ammonium_transp"/>
    <property type="match status" value="1"/>
</dbReference>
<feature type="transmembrane region" description="Helical" evidence="8">
    <location>
        <begin position="303"/>
        <end position="323"/>
    </location>
</feature>
<reference evidence="11 12" key="1">
    <citation type="submission" date="2017-06" db="EMBL/GenBank/DDBJ databases">
        <title>Biodegradation of gentamicin by bacterial consortia AMQD4 in synthetic medium and raw gentamicin sewage.</title>
        <authorList>
            <person name="Chang H."/>
            <person name="Feng Y."/>
            <person name="Li Z."/>
            <person name="Xue J."/>
            <person name="Cheng D."/>
        </authorList>
    </citation>
    <scope>NUCLEOTIDE SEQUENCE [LARGE SCALE GENOMIC DNA]</scope>
    <source>
        <strain evidence="11 12">BZC3</strain>
    </source>
</reference>
<evidence type="ECO:0000256" key="6">
    <source>
        <dbReference type="ARBA" id="ARBA00023136"/>
    </source>
</evidence>
<comment type="subcellular location">
    <subcellularLocation>
        <location evidence="8">Cell membrane</location>
        <topology evidence="8">Multi-pass membrane protein</topology>
    </subcellularLocation>
    <subcellularLocation>
        <location evidence="1">Membrane</location>
        <topology evidence="1">Multi-pass membrane protein</topology>
    </subcellularLocation>
</comment>
<evidence type="ECO:0000256" key="4">
    <source>
        <dbReference type="ARBA" id="ARBA00022692"/>
    </source>
</evidence>
<feature type="transmembrane region" description="Helical" evidence="8">
    <location>
        <begin position="394"/>
        <end position="416"/>
    </location>
</feature>
<feature type="transmembrane region" description="Helical" evidence="8">
    <location>
        <begin position="239"/>
        <end position="259"/>
    </location>
</feature>
<dbReference type="NCBIfam" id="TIGR00836">
    <property type="entry name" value="amt"/>
    <property type="match status" value="1"/>
</dbReference>
<keyword evidence="6 8" id="KW-0472">Membrane</keyword>
<feature type="transmembrane region" description="Helical" evidence="8">
    <location>
        <begin position="329"/>
        <end position="347"/>
    </location>
</feature>
<feature type="chain" id="PRO_5012034708" description="Ammonium transporter" evidence="9">
    <location>
        <begin position="28"/>
        <end position="443"/>
    </location>
</feature>
<accession>A0A1Z3M0L4</accession>
<dbReference type="PANTHER" id="PTHR43029">
    <property type="entry name" value="AMMONIUM TRANSPORTER MEP2"/>
    <property type="match status" value="1"/>
</dbReference>
<evidence type="ECO:0000313" key="12">
    <source>
        <dbReference type="Proteomes" id="UP000197024"/>
    </source>
</evidence>
<protein>
    <recommendedName>
        <fullName evidence="8">Ammonium transporter</fullName>
    </recommendedName>
</protein>
<gene>
    <name evidence="11" type="ORF">CD943_14460</name>
</gene>
<keyword evidence="7 8" id="KW-0924">Ammonia transport</keyword>
<keyword evidence="3 8" id="KW-0813">Transport</keyword>
<feature type="transmembrane region" description="Helical" evidence="8">
    <location>
        <begin position="79"/>
        <end position="100"/>
    </location>
</feature>
<dbReference type="AlphaFoldDB" id="A0A1Z3M0L4"/>
<dbReference type="GO" id="GO:0005886">
    <property type="term" value="C:plasma membrane"/>
    <property type="evidence" value="ECO:0007669"/>
    <property type="project" value="UniProtKB-SubCell"/>
</dbReference>
<feature type="transmembrane region" description="Helical" evidence="8">
    <location>
        <begin position="145"/>
        <end position="165"/>
    </location>
</feature>
<evidence type="ECO:0000256" key="7">
    <source>
        <dbReference type="ARBA" id="ARBA00023177"/>
    </source>
</evidence>
<dbReference type="EMBL" id="CP021995">
    <property type="protein sequence ID" value="ASD27984.1"/>
    <property type="molecule type" value="Genomic_DNA"/>
</dbReference>
<dbReference type="STRING" id="293.GCA_000988015_00851"/>
<evidence type="ECO:0000256" key="1">
    <source>
        <dbReference type="ARBA" id="ARBA00004141"/>
    </source>
</evidence>
<feature type="domain" description="Ammonium transporter AmtB-like" evidence="10">
    <location>
        <begin position="49"/>
        <end position="440"/>
    </location>
</feature>
<feature type="transmembrane region" description="Helical" evidence="8">
    <location>
        <begin position="51"/>
        <end position="72"/>
    </location>
</feature>
<evidence type="ECO:0000256" key="3">
    <source>
        <dbReference type="ARBA" id="ARBA00022448"/>
    </source>
</evidence>
<dbReference type="SUPFAM" id="SSF111352">
    <property type="entry name" value="Ammonium transporter"/>
    <property type="match status" value="1"/>
</dbReference>
<dbReference type="RefSeq" id="WP_088411477.1">
    <property type="nucleotide sequence ID" value="NZ_CP021995.1"/>
</dbReference>
<dbReference type="PANTHER" id="PTHR43029:SF10">
    <property type="entry name" value="AMMONIUM TRANSPORTER MEP2"/>
    <property type="match status" value="1"/>
</dbReference>
<proteinExistence type="inferred from homology"/>
<evidence type="ECO:0000256" key="9">
    <source>
        <dbReference type="SAM" id="SignalP"/>
    </source>
</evidence>
<keyword evidence="9" id="KW-0732">Signal</keyword>
<keyword evidence="5 8" id="KW-1133">Transmembrane helix</keyword>
<dbReference type="InterPro" id="IPR024041">
    <property type="entry name" value="NH4_transpt_AmtB-like_dom"/>
</dbReference>
<comment type="similarity">
    <text evidence="2 8">Belongs to the ammonia transporter channel (TC 1.A.11.2) family.</text>
</comment>
<name>A0A1Z3M0L4_BREDI</name>
<evidence type="ECO:0000313" key="11">
    <source>
        <dbReference type="EMBL" id="ASD27984.1"/>
    </source>
</evidence>
<reference evidence="11 12" key="2">
    <citation type="submission" date="2017-06" db="EMBL/GenBank/DDBJ databases">
        <authorList>
            <person name="Kim H.J."/>
            <person name="Triplett B.A."/>
        </authorList>
    </citation>
    <scope>NUCLEOTIDE SEQUENCE [LARGE SCALE GENOMIC DNA]</scope>
    <source>
        <strain evidence="11 12">BZC3</strain>
    </source>
</reference>
<dbReference type="Gene3D" id="1.10.3430.10">
    <property type="entry name" value="Ammonium transporter AmtB like domains"/>
    <property type="match status" value="1"/>
</dbReference>
<dbReference type="GO" id="GO:0008519">
    <property type="term" value="F:ammonium channel activity"/>
    <property type="evidence" value="ECO:0007669"/>
    <property type="project" value="InterPro"/>
</dbReference>
<dbReference type="PROSITE" id="PS01219">
    <property type="entry name" value="AMMONIUM_TRANSP"/>
    <property type="match status" value="1"/>
</dbReference>
<evidence type="ECO:0000256" key="8">
    <source>
        <dbReference type="RuleBase" id="RU362002"/>
    </source>
</evidence>
<evidence type="ECO:0000256" key="2">
    <source>
        <dbReference type="ARBA" id="ARBA00005887"/>
    </source>
</evidence>
<evidence type="ECO:0000259" key="10">
    <source>
        <dbReference type="Pfam" id="PF00909"/>
    </source>
</evidence>
<feature type="signal peptide" evidence="9">
    <location>
        <begin position="1"/>
        <end position="27"/>
    </location>
</feature>
<feature type="transmembrane region" description="Helical" evidence="8">
    <location>
        <begin position="206"/>
        <end position="227"/>
    </location>
</feature>
<dbReference type="InterPro" id="IPR018047">
    <property type="entry name" value="Ammonium_transpt_CS"/>
</dbReference>
<feature type="transmembrane region" description="Helical" evidence="8">
    <location>
        <begin position="359"/>
        <end position="382"/>
    </location>
</feature>
<dbReference type="Proteomes" id="UP000197024">
    <property type="component" value="Chromosome"/>
</dbReference>